<keyword evidence="1" id="KW-1133">Transmembrane helix</keyword>
<sequence>MAERIAVKNKKDEQKEDYALSKVPFHWRMSWPSISNVTMGVVTAMFFMQVSGQMALAYGSINALLAGIYATVITGVLATIIAYFSAKSGLNANLMARGAGYGFVGSALTSVIYAANFIMFCGIEGAIMANAIHAYIPAIPVWVYMILVGVGVIPLNWYGMKQLDKFQKYSLPVYLILLITGIILALNLDLPYSSNWLAFMPVGGEVGGVALLTCVGMMNAVVGSQTLLTSDYARFIKHDQIKIGAFAVGFLPQLVAFFVMGLIGIWFGVRFGESNPGVYMVTVMGVLGAAYTILTQLRINVTNLYSGSLALSNFFARVFHFAPGRVFWVIITSIAAVLTMIFGIVDHLGAALTFQGVFNISWVASLLADLLIVKKVLKLGPAHIEHRRGFLRDWNPVGPIALVVAAIVGTCFAFGLAGPSLVGASAFVAGAIAFTLHILLAVLTKGKYYLAQSSSTDKVIAPSKPNEWNEVLAACSVCHDEFVVDDMIYCSFITNNICSQCCASHATCNTHCQTENAVDSLKQKTTS</sequence>
<dbReference type="InterPro" id="IPR030191">
    <property type="entry name" value="CodB"/>
</dbReference>
<dbReference type="EMBL" id="JAUIYO010000010">
    <property type="protein sequence ID" value="MFK2826432.1"/>
    <property type="molecule type" value="Genomic_DNA"/>
</dbReference>
<feature type="transmembrane region" description="Helical" evidence="1">
    <location>
        <begin position="171"/>
        <end position="190"/>
    </location>
</feature>
<feature type="transmembrane region" description="Helical" evidence="1">
    <location>
        <begin position="421"/>
        <end position="443"/>
    </location>
</feature>
<gene>
    <name evidence="2" type="ORF">QYG89_12285</name>
</gene>
<feature type="transmembrane region" description="Helical" evidence="1">
    <location>
        <begin position="64"/>
        <end position="86"/>
    </location>
</feature>
<feature type="transmembrane region" description="Helical" evidence="1">
    <location>
        <begin position="37"/>
        <end position="58"/>
    </location>
</feature>
<dbReference type="RefSeq" id="WP_404317752.1">
    <property type="nucleotide sequence ID" value="NZ_JAUIYO010000010.1"/>
</dbReference>
<feature type="transmembrane region" description="Helical" evidence="1">
    <location>
        <begin position="351"/>
        <end position="373"/>
    </location>
</feature>
<reference evidence="2 3" key="1">
    <citation type="submission" date="2023-07" db="EMBL/GenBank/DDBJ databases">
        <title>Bacillus lucianemedeirus sp. nov, a new species isolated from an immunobiological production facility.</title>
        <authorList>
            <person name="Costa L.V."/>
            <person name="Miranda R.V.S.L."/>
            <person name="Brandao M.L.L."/>
            <person name="Reis C.M.F."/>
            <person name="Frazao A.M."/>
            <person name="Cruz F.V."/>
            <person name="Baio P.V.P."/>
            <person name="Veras J.F.C."/>
            <person name="Ramos J.N."/>
            <person name="Vieira V."/>
        </authorList>
    </citation>
    <scope>NUCLEOTIDE SEQUENCE [LARGE SCALE GENOMIC DNA]</scope>
    <source>
        <strain evidence="2 3">B190/17</strain>
    </source>
</reference>
<keyword evidence="1" id="KW-0812">Transmembrane</keyword>
<dbReference type="Proteomes" id="UP001619911">
    <property type="component" value="Unassembled WGS sequence"/>
</dbReference>
<feature type="transmembrane region" description="Helical" evidence="1">
    <location>
        <begin position="139"/>
        <end position="159"/>
    </location>
</feature>
<feature type="transmembrane region" description="Helical" evidence="1">
    <location>
        <begin position="98"/>
        <end position="119"/>
    </location>
</feature>
<evidence type="ECO:0000256" key="1">
    <source>
        <dbReference type="SAM" id="Phobius"/>
    </source>
</evidence>
<evidence type="ECO:0000313" key="2">
    <source>
        <dbReference type="EMBL" id="MFK2826432.1"/>
    </source>
</evidence>
<feature type="transmembrane region" description="Helical" evidence="1">
    <location>
        <begin position="394"/>
        <end position="415"/>
    </location>
</feature>
<feature type="transmembrane region" description="Helical" evidence="1">
    <location>
        <begin position="196"/>
        <end position="222"/>
    </location>
</feature>
<proteinExistence type="predicted"/>
<comment type="caution">
    <text evidence="2">The sequence shown here is derived from an EMBL/GenBank/DDBJ whole genome shotgun (WGS) entry which is preliminary data.</text>
</comment>
<dbReference type="PANTHER" id="PTHR30569:SF0">
    <property type="entry name" value="CYTOSINE PERMEASE"/>
    <property type="match status" value="1"/>
</dbReference>
<keyword evidence="1" id="KW-0472">Membrane</keyword>
<accession>A0ABW8IAB7</accession>
<feature type="transmembrane region" description="Helical" evidence="1">
    <location>
        <begin position="277"/>
        <end position="294"/>
    </location>
</feature>
<feature type="transmembrane region" description="Helical" evidence="1">
    <location>
        <begin position="243"/>
        <end position="265"/>
    </location>
</feature>
<feature type="transmembrane region" description="Helical" evidence="1">
    <location>
        <begin position="326"/>
        <end position="345"/>
    </location>
</feature>
<evidence type="ECO:0000313" key="3">
    <source>
        <dbReference type="Proteomes" id="UP001619911"/>
    </source>
</evidence>
<keyword evidence="3" id="KW-1185">Reference proteome</keyword>
<name>A0ABW8IAB7_9BACI</name>
<dbReference type="Gene3D" id="1.10.4160.10">
    <property type="entry name" value="Hydantoin permease"/>
    <property type="match status" value="1"/>
</dbReference>
<dbReference type="PANTHER" id="PTHR30569">
    <property type="entry name" value="CYTOSINE TRANSPORTER CODB"/>
    <property type="match status" value="1"/>
</dbReference>
<protein>
    <submittedName>
        <fullName evidence="2">Permease</fullName>
    </submittedName>
</protein>
<organism evidence="2 3">
    <name type="scientific">Bacillus lumedeiriae</name>
    <dbReference type="NCBI Taxonomy" id="3058829"/>
    <lineage>
        <taxon>Bacteria</taxon>
        <taxon>Bacillati</taxon>
        <taxon>Bacillota</taxon>
        <taxon>Bacilli</taxon>
        <taxon>Bacillales</taxon>
        <taxon>Bacillaceae</taxon>
        <taxon>Bacillus</taxon>
    </lineage>
</organism>